<comment type="caution">
    <text evidence="8">The sequence shown here is derived from an EMBL/GenBank/DDBJ whole genome shotgun (WGS) entry which is preliminary data.</text>
</comment>
<evidence type="ECO:0000256" key="3">
    <source>
        <dbReference type="ARBA" id="ARBA00012485"/>
    </source>
</evidence>
<dbReference type="PANTHER" id="PTHR45670">
    <property type="entry name" value="E3 UBIQUITIN-PROTEIN LIGASE TRIP12"/>
    <property type="match status" value="1"/>
</dbReference>
<dbReference type="OrthoDB" id="271273at2759"/>
<dbReference type="InterPro" id="IPR035983">
    <property type="entry name" value="Hect_E3_ubiquitin_ligase"/>
</dbReference>
<comment type="catalytic activity">
    <reaction evidence="1">
        <text>S-ubiquitinyl-[E2 ubiquitin-conjugating enzyme]-L-cysteine + [acceptor protein]-L-lysine = [E2 ubiquitin-conjugating enzyme]-L-cysteine + N(6)-ubiquitinyl-[acceptor protein]-L-lysine.</text>
        <dbReference type="EC" id="2.3.2.26"/>
    </reaction>
</comment>
<dbReference type="GO" id="GO:0061630">
    <property type="term" value="F:ubiquitin protein ligase activity"/>
    <property type="evidence" value="ECO:0007669"/>
    <property type="project" value="UniProtKB-EC"/>
</dbReference>
<sequence length="1844" mass="205204">MSAADGSAGLMQREEAASLVGDLKSALAAFKRSQSDGKSQRLFMALDRVCVAFCFGDEEFVRRLEVERYAAELVSTLKTVSQKDFARLRSLVVQALALLADIVPRGGLAVATAKGVPPLLCLLNDVAPPGNEALLEEVLKCISHVSLEAHTAVVQANAVSVIASLEAKVEAHPLRMMCLKCLCHLLGAARLKDWNKYLLVPCNALAVRFSQQARQLVGDAKDPAAERFSKENGAYMLRLIECVALIYDRILRSREQLLKNSSILEHSVPAFVTVLVGTVSMGAQGSTLRDAVCSPLLTLFFTDPMIAVKMFLKYYVLHSVCKILSALAERRTKLFSHSGVGLAEALLQNDASVIPFMAEEQQIIHLLEFLLVVTPAAILARESDYYVTLPHFIWHCEDDFHNRNDCSDSLSRQLEGEYEIQRRCKAFTQYEISYGTRVLKVDFSDMQYVSNDLSSYPHGFGRYAFLSGYIHRRPMFCNCGEDALVDAAIIPQHQGSCLAEAPNRGTRCSQNPLVSRPTRGNDAVNAEIFPVIVLQGTEVPSSLNMPHTSRLKETATERVVNEKEGAFCCVLLPRFWKKRGRNAAGVRQRNERNSKKYLFTRENFSHTREGLLRDPATRVHFLQDAMIQMIVSSCLPVLESVVKETVSPVVARHCSILILRCIDLTVEYFRMGSTCLHPKNKEDLFARFNLLRSRLGTVLSYLATTNTTQSLTAYVQPFKENQSNQPVLRALTLLGFTQHSRLPAMTLRCEIQMSALSSLLILQHAYRVGMSVFNNNQKLFLRRMLETLTDRVSRHQGVLRSSLHGSTGAAPCPFHGTPEKLEGTYAKLLEQVILILSLDLPKTCKGPGGALLKNSRAPSPDSSILNIDSTNPLEFSSVLGTAEESRFSEGGILSDIMMRASRHVNLNTGLQQVLAIHEYMLESEDNLASLVHEHPEFLEQLASELQNSVTQTVLNAELVKAFSQVREGLLRLINQNLGLVNVEEVSPIERQPARLERRFRRNKVMLAMTNYMWSPLRVKLEPLEFTGKAGQPPSAARSLFIAGEKYTLLDICLARESVSVLPTTSLSHLAKQILFQLQHQYADTAKFRQDVKLGRRHSAPESIDIQDLYSLTAPPIPMPEVDEGEDVRSLSFQSFTHMDLHAAEVPETAGSSRTTAPLLSRESTYASERALRAAALTTVTSAHQGQTRRRTFCFGEPSSSDTAEEAMYTISINNIVFFCNGTPVTDLSVSVLELLWKDATKPVDGTAAATDEMQCGGELGATSGVQRVMALWSTAHTIQYVIVKEPFLQGVDDVTEESAYDKEMSSPRKLFTHLLRYAGTRSSLKFAAKLLNELRRVLLVAKVPVNYAEGRLCSALIYGFYNYLGVFMLPPLLWFPLLCSSLNEQRDQHLASYILWNFPSVFSLSIRRALLQLLFSVRRLPTTVTSKLKEALRGATWPLPIHGLEWVTPELNMHGTKKVVVQRDNLLVSGSIVLRTHAMCPLPLSVEFENENGVGAGPAREFYNLFAAQLQELRLNMWRSEQFMDNTGALATRVQVPLFPAVCQTAKSLAYFELLGLLVGRVLLEERVVELPLHRCFTQGIVGNLDKNRLHDIDPELDLHLTWLGSLSEERLLDCDLTFVLPISDAATAGEAIELCPNGSVTRVSRANVFDYITAVRQYYTRKVLLRPLMHFRQGLRYAVIPSYLELFSVEELQLLISGPDGKIWEKPEDLGRIISAAHGYNRNSPVVAFLLEVVSGWDAALQRAFLRFVTGSSRLPLGGLRPPITVVRRTLGVAAEAEGRGVFSNNSFGEETVGSLQMRMDASLPTVNTCAHYLKLPSYSSKALLQEKLRTAVTEGQECFLLT</sequence>
<keyword evidence="4" id="KW-0808">Transferase</keyword>
<dbReference type="InterPro" id="IPR016024">
    <property type="entry name" value="ARM-type_fold"/>
</dbReference>
<dbReference type="InterPro" id="IPR011989">
    <property type="entry name" value="ARM-like"/>
</dbReference>
<dbReference type="InterPro" id="IPR000569">
    <property type="entry name" value="HECT_dom"/>
</dbReference>
<dbReference type="Gene3D" id="3.30.2160.10">
    <property type="entry name" value="Hect, E3 ligase catalytic domain"/>
    <property type="match status" value="1"/>
</dbReference>
<dbReference type="PANTHER" id="PTHR45670:SF14">
    <property type="entry name" value="E3 UBIQUITIN-PROTEIN LIGASE TRIP12"/>
    <property type="match status" value="1"/>
</dbReference>
<dbReference type="InterPro" id="IPR045322">
    <property type="entry name" value="HECTD1/TRIP12-like"/>
</dbReference>
<dbReference type="Pfam" id="PF00632">
    <property type="entry name" value="HECT"/>
    <property type="match status" value="1"/>
</dbReference>
<evidence type="ECO:0000256" key="1">
    <source>
        <dbReference type="ARBA" id="ARBA00000885"/>
    </source>
</evidence>
<keyword evidence="8" id="KW-0436">Ligase</keyword>
<comment type="similarity">
    <text evidence="2">Belongs to the UPL family. K-HECT subfamily.</text>
</comment>
<gene>
    <name evidence="8" type="ORF">Tco025E_05740</name>
</gene>
<evidence type="ECO:0000256" key="5">
    <source>
        <dbReference type="ARBA" id="ARBA00022786"/>
    </source>
</evidence>
<keyword evidence="9" id="KW-1185">Reference proteome</keyword>
<dbReference type="GeneID" id="40319351"/>
<dbReference type="GO" id="GO:0043161">
    <property type="term" value="P:proteasome-mediated ubiquitin-dependent protein catabolic process"/>
    <property type="evidence" value="ECO:0007669"/>
    <property type="project" value="TreeGrafter"/>
</dbReference>
<evidence type="ECO:0000259" key="7">
    <source>
        <dbReference type="PROSITE" id="PS50237"/>
    </source>
</evidence>
<dbReference type="Proteomes" id="UP000284403">
    <property type="component" value="Unassembled WGS sequence"/>
</dbReference>
<dbReference type="RefSeq" id="XP_029227229.1">
    <property type="nucleotide sequence ID" value="XM_029372632.1"/>
</dbReference>
<dbReference type="SUPFAM" id="SSF56204">
    <property type="entry name" value="Hect, E3 ligase catalytic domain"/>
    <property type="match status" value="1"/>
</dbReference>
<dbReference type="GO" id="GO:0000209">
    <property type="term" value="P:protein polyubiquitination"/>
    <property type="evidence" value="ECO:0007669"/>
    <property type="project" value="TreeGrafter"/>
</dbReference>
<dbReference type="Gene3D" id="1.25.10.10">
    <property type="entry name" value="Leucine-rich Repeat Variant"/>
    <property type="match status" value="1"/>
</dbReference>
<name>A0A3R7P8X0_9TRYP</name>
<feature type="active site" description="Glycyl thioester intermediate" evidence="6">
    <location>
        <position position="1811"/>
    </location>
</feature>
<protein>
    <recommendedName>
        <fullName evidence="3">HECT-type E3 ubiquitin transferase</fullName>
        <ecNumber evidence="3">2.3.2.26</ecNumber>
    </recommendedName>
</protein>
<feature type="domain" description="HECT" evidence="7">
    <location>
        <begin position="1470"/>
        <end position="1844"/>
    </location>
</feature>
<dbReference type="EC" id="2.3.2.26" evidence="3"/>
<organism evidence="8 9">
    <name type="scientific">Trypanosoma conorhini</name>
    <dbReference type="NCBI Taxonomy" id="83891"/>
    <lineage>
        <taxon>Eukaryota</taxon>
        <taxon>Discoba</taxon>
        <taxon>Euglenozoa</taxon>
        <taxon>Kinetoplastea</taxon>
        <taxon>Metakinetoplastina</taxon>
        <taxon>Trypanosomatida</taxon>
        <taxon>Trypanosomatidae</taxon>
        <taxon>Trypanosoma</taxon>
    </lineage>
</organism>
<dbReference type="GO" id="GO:0016874">
    <property type="term" value="F:ligase activity"/>
    <property type="evidence" value="ECO:0007669"/>
    <property type="project" value="UniProtKB-KW"/>
</dbReference>
<keyword evidence="5 6" id="KW-0833">Ubl conjugation pathway</keyword>
<dbReference type="SUPFAM" id="SSF48371">
    <property type="entry name" value="ARM repeat"/>
    <property type="match status" value="1"/>
</dbReference>
<evidence type="ECO:0000313" key="8">
    <source>
        <dbReference type="EMBL" id="RNF14664.1"/>
    </source>
</evidence>
<proteinExistence type="inferred from homology"/>
<dbReference type="EMBL" id="MKKU01000355">
    <property type="protein sequence ID" value="RNF14664.1"/>
    <property type="molecule type" value="Genomic_DNA"/>
</dbReference>
<reference evidence="8 9" key="1">
    <citation type="journal article" date="2018" name="BMC Genomics">
        <title>Genomic comparison of Trypanosoma conorhini and Trypanosoma rangeli to Trypanosoma cruzi strains of high and low virulence.</title>
        <authorList>
            <person name="Bradwell K.R."/>
            <person name="Koparde V.N."/>
            <person name="Matveyev A.V."/>
            <person name="Serrano M.G."/>
            <person name="Alves J.M."/>
            <person name="Parikh H."/>
            <person name="Huang B."/>
            <person name="Lee V."/>
            <person name="Espinosa-Alvarez O."/>
            <person name="Ortiz P.A."/>
            <person name="Costa-Martins A.G."/>
            <person name="Teixeira M.M."/>
            <person name="Buck G.A."/>
        </authorList>
    </citation>
    <scope>NUCLEOTIDE SEQUENCE [LARGE SCALE GENOMIC DNA]</scope>
    <source>
        <strain evidence="8 9">025E</strain>
    </source>
</reference>
<accession>A0A3R7P8X0</accession>
<dbReference type="Gene3D" id="3.90.1750.10">
    <property type="entry name" value="Hect, E3 ligase catalytic domains"/>
    <property type="match status" value="1"/>
</dbReference>
<evidence type="ECO:0000313" key="9">
    <source>
        <dbReference type="Proteomes" id="UP000284403"/>
    </source>
</evidence>
<evidence type="ECO:0000256" key="4">
    <source>
        <dbReference type="ARBA" id="ARBA00022679"/>
    </source>
</evidence>
<dbReference type="Gene3D" id="3.30.2410.10">
    <property type="entry name" value="Hect, E3 ligase catalytic domain"/>
    <property type="match status" value="1"/>
</dbReference>
<evidence type="ECO:0000256" key="6">
    <source>
        <dbReference type="PROSITE-ProRule" id="PRU00104"/>
    </source>
</evidence>
<evidence type="ECO:0000256" key="2">
    <source>
        <dbReference type="ARBA" id="ARBA00006331"/>
    </source>
</evidence>
<dbReference type="PROSITE" id="PS50237">
    <property type="entry name" value="HECT"/>
    <property type="match status" value="1"/>
</dbReference>
<dbReference type="SMART" id="SM00119">
    <property type="entry name" value="HECTc"/>
    <property type="match status" value="1"/>
</dbReference>